<proteinExistence type="predicted"/>
<gene>
    <name evidence="2" type="ORF">CYMTET_9557</name>
</gene>
<evidence type="ECO:0000259" key="1">
    <source>
        <dbReference type="Pfam" id="PF21743"/>
    </source>
</evidence>
<evidence type="ECO:0000313" key="3">
    <source>
        <dbReference type="Proteomes" id="UP001190700"/>
    </source>
</evidence>
<dbReference type="EMBL" id="LGRX02003187">
    <property type="protein sequence ID" value="KAK3282715.1"/>
    <property type="molecule type" value="Genomic_DNA"/>
</dbReference>
<protein>
    <recommendedName>
        <fullName evidence="1">PTM/DIR17-like Tudor domain-containing protein</fullName>
    </recommendedName>
</protein>
<evidence type="ECO:0000313" key="2">
    <source>
        <dbReference type="EMBL" id="KAK3282715.1"/>
    </source>
</evidence>
<name>A0AAE0GQV5_9CHLO</name>
<dbReference type="Proteomes" id="UP001190700">
    <property type="component" value="Unassembled WGS sequence"/>
</dbReference>
<dbReference type="Pfam" id="PF21743">
    <property type="entry name" value="PTM_DIR17_Tudor"/>
    <property type="match status" value="1"/>
</dbReference>
<comment type="caution">
    <text evidence="2">The sequence shown here is derived from an EMBL/GenBank/DDBJ whole genome shotgun (WGS) entry which is preliminary data.</text>
</comment>
<feature type="domain" description="PTM/DIR17-like Tudor" evidence="1">
    <location>
        <begin position="43"/>
        <end position="83"/>
    </location>
</feature>
<accession>A0AAE0GQV5</accession>
<reference evidence="2 3" key="1">
    <citation type="journal article" date="2015" name="Genome Biol. Evol.">
        <title>Comparative Genomics of a Bacterivorous Green Alga Reveals Evolutionary Causalities and Consequences of Phago-Mixotrophic Mode of Nutrition.</title>
        <authorList>
            <person name="Burns J.A."/>
            <person name="Paasch A."/>
            <person name="Narechania A."/>
            <person name="Kim E."/>
        </authorList>
    </citation>
    <scope>NUCLEOTIDE SEQUENCE [LARGE SCALE GENOMIC DNA]</scope>
    <source>
        <strain evidence="2 3">PLY_AMNH</strain>
    </source>
</reference>
<organism evidence="2 3">
    <name type="scientific">Cymbomonas tetramitiformis</name>
    <dbReference type="NCBI Taxonomy" id="36881"/>
    <lineage>
        <taxon>Eukaryota</taxon>
        <taxon>Viridiplantae</taxon>
        <taxon>Chlorophyta</taxon>
        <taxon>Pyramimonadophyceae</taxon>
        <taxon>Pyramimonadales</taxon>
        <taxon>Pyramimonadaceae</taxon>
        <taxon>Cymbomonas</taxon>
    </lineage>
</organism>
<dbReference type="AlphaFoldDB" id="A0AAE0GQV5"/>
<dbReference type="InterPro" id="IPR047365">
    <property type="entry name" value="Tudor_AtPTM-like"/>
</dbReference>
<sequence>MEAAGRDARRQGAQVAWPEGFRHREELPENLVDLLERQMIGFFPDCGWYLGKVVDYRTHSEAGRFFRVRYTDGNEEDMLWVDLCPKLLPKQPGWKDVELAVGADAQMWMGSQEQSCNFLIPFTGPSRRHLVRPMVPFCGGYDPSLAVTYSSLARTFPAIELNFDAK</sequence>
<keyword evidence="3" id="KW-1185">Reference proteome</keyword>